<evidence type="ECO:0000256" key="2">
    <source>
        <dbReference type="SAM" id="Phobius"/>
    </source>
</evidence>
<keyword evidence="2" id="KW-0812">Transmembrane</keyword>
<keyword evidence="4" id="KW-1185">Reference proteome</keyword>
<evidence type="ECO:0000313" key="3">
    <source>
        <dbReference type="EMBL" id="KXO99043.1"/>
    </source>
</evidence>
<comment type="caution">
    <text evidence="3">The sequence shown here is derived from an EMBL/GenBank/DDBJ whole genome shotgun (WGS) entry which is preliminary data.</text>
</comment>
<dbReference type="PANTHER" id="PTHR34219:SF1">
    <property type="entry name" value="PEPSY DOMAIN-CONTAINING PROTEIN"/>
    <property type="match status" value="1"/>
</dbReference>
<gene>
    <name evidence="3" type="ORF">AXK61_19075</name>
</gene>
<dbReference type="Pfam" id="PF03929">
    <property type="entry name" value="PepSY_TM"/>
    <property type="match status" value="1"/>
</dbReference>
<sequence>MSRSPGSVRRDTASVVISNNTDEHTDPPESESAPSARPPTQPGPAALWRQLILRWHFYAGILVGPFLLIAAISGGAYAIAPTLETVIYRAELHTDSTGAAKPIADQVRSAMAERPDLTIAAVRPARDAGETTRVMFTDTSLGESKRWAVFIDPVTAKPQGQLVVYGSSGSLPMRTWIDGLHRNLHLGDFGRNYSEIAASWLWIISLGGLFLWYRQQRQRRRDERSLPRRMLTIDRKAAGRTRTLNWHGAVGVWIVIGLLFLSATGLTWSKHAGGNITELRQALHWTQPTVATSLEPAAAKSTTKPTKAETAALVSHNVDQLDRVYDTALASGITDKAEIGIPSVANKAFTVTEVRNAWQFSPNSIAINGDTASVTSAQWFADWPIAAKMANLGIALHMGILFGLANQIALVLLAIALVTVIARGYRMWWQRRPRTGSRPVGRTPARGAFTRLPASAAVGIATLVITLGYALPWFGIPLALFLAVDVARGLLMRGRPI</sequence>
<feature type="transmembrane region" description="Helical" evidence="2">
    <location>
        <begin position="196"/>
        <end position="213"/>
    </location>
</feature>
<protein>
    <submittedName>
        <fullName evidence="3">Peptidase</fullName>
    </submittedName>
</protein>
<keyword evidence="2" id="KW-0472">Membrane</keyword>
<organism evidence="3 4">
    <name type="scientific">Tsukamurella pseudospumae</name>
    <dbReference type="NCBI Taxonomy" id="239498"/>
    <lineage>
        <taxon>Bacteria</taxon>
        <taxon>Bacillati</taxon>
        <taxon>Actinomycetota</taxon>
        <taxon>Actinomycetes</taxon>
        <taxon>Mycobacteriales</taxon>
        <taxon>Tsukamurellaceae</taxon>
        <taxon>Tsukamurella</taxon>
    </lineage>
</organism>
<dbReference type="PANTHER" id="PTHR34219">
    <property type="entry name" value="IRON-REGULATED INNER MEMBRANE PROTEIN-RELATED"/>
    <property type="match status" value="1"/>
</dbReference>
<dbReference type="Proteomes" id="UP000070409">
    <property type="component" value="Unassembled WGS sequence"/>
</dbReference>
<feature type="transmembrane region" description="Helical" evidence="2">
    <location>
        <begin position="448"/>
        <end position="467"/>
    </location>
</feature>
<feature type="transmembrane region" description="Helical" evidence="2">
    <location>
        <begin position="244"/>
        <end position="263"/>
    </location>
</feature>
<dbReference type="EMBL" id="LSRE01000011">
    <property type="protein sequence ID" value="KXO99043.1"/>
    <property type="molecule type" value="Genomic_DNA"/>
</dbReference>
<feature type="transmembrane region" description="Helical" evidence="2">
    <location>
        <begin position="394"/>
        <end position="422"/>
    </location>
</feature>
<reference evidence="3 4" key="1">
    <citation type="submission" date="2016-02" db="EMBL/GenBank/DDBJ databases">
        <authorList>
            <person name="Teng J.L."/>
            <person name="Tang Y."/>
            <person name="Huang Y."/>
            <person name="Guo F."/>
            <person name="Wei W."/>
            <person name="Chen J.H."/>
            <person name="Wong S.Y."/>
            <person name="Lau S.K."/>
            <person name="Woo P.C."/>
        </authorList>
    </citation>
    <scope>NUCLEOTIDE SEQUENCE [LARGE SCALE GENOMIC DNA]</scope>
    <source>
        <strain evidence="3 4">JCM 13375</strain>
    </source>
</reference>
<name>A0A137ZLK5_9ACTN</name>
<feature type="transmembrane region" description="Helical" evidence="2">
    <location>
        <begin position="57"/>
        <end position="80"/>
    </location>
</feature>
<evidence type="ECO:0000313" key="4">
    <source>
        <dbReference type="Proteomes" id="UP000070409"/>
    </source>
</evidence>
<evidence type="ECO:0000256" key="1">
    <source>
        <dbReference type="SAM" id="MobiDB-lite"/>
    </source>
</evidence>
<feature type="region of interest" description="Disordered" evidence="1">
    <location>
        <begin position="1"/>
        <end position="42"/>
    </location>
</feature>
<accession>A0A137ZLK5</accession>
<dbReference type="InterPro" id="IPR005625">
    <property type="entry name" value="PepSY-ass_TM"/>
</dbReference>
<proteinExistence type="predicted"/>
<keyword evidence="2" id="KW-1133">Transmembrane helix</keyword>